<comment type="caution">
    <text evidence="3">The sequence shown here is derived from an EMBL/GenBank/DDBJ whole genome shotgun (WGS) entry which is preliminary data.</text>
</comment>
<dbReference type="InterPro" id="IPR005901">
    <property type="entry name" value="GLPGLI"/>
</dbReference>
<evidence type="ECO:0000256" key="1">
    <source>
        <dbReference type="SAM" id="MobiDB-lite"/>
    </source>
</evidence>
<evidence type="ECO:0000256" key="2">
    <source>
        <dbReference type="SAM" id="SignalP"/>
    </source>
</evidence>
<feature type="chain" id="PRO_5035154467" evidence="2">
    <location>
        <begin position="19"/>
        <end position="280"/>
    </location>
</feature>
<organism evidence="3 4">
    <name type="scientific">Frigoriflavimonas asaccharolytica</name>
    <dbReference type="NCBI Taxonomy" id="2735899"/>
    <lineage>
        <taxon>Bacteria</taxon>
        <taxon>Pseudomonadati</taxon>
        <taxon>Bacteroidota</taxon>
        <taxon>Flavobacteriia</taxon>
        <taxon>Flavobacteriales</taxon>
        <taxon>Weeksellaceae</taxon>
        <taxon>Frigoriflavimonas</taxon>
    </lineage>
</organism>
<dbReference type="RefSeq" id="WP_173777736.1">
    <property type="nucleotide sequence ID" value="NZ_JABSNO010000001.1"/>
</dbReference>
<keyword evidence="4" id="KW-1185">Reference proteome</keyword>
<gene>
    <name evidence="3" type="ORF">HNQ03_000170</name>
</gene>
<feature type="compositionally biased region" description="Gly residues" evidence="1">
    <location>
        <begin position="234"/>
        <end position="251"/>
    </location>
</feature>
<evidence type="ECO:0000313" key="4">
    <source>
        <dbReference type="Proteomes" id="UP000610746"/>
    </source>
</evidence>
<evidence type="ECO:0000313" key="3">
    <source>
        <dbReference type="EMBL" id="NRS91105.1"/>
    </source>
</evidence>
<sequence>MKKLTLLFLAIAFQLSFAQTNRFIYQVTMKPDANDKASEFTEKAYLDISPTKSMFYGEKRMLRDSLISRNIKTGNWDRSQFEDLRSKIDFLVIKDLGTQKTSIQQRIARDNFEYEEDRKMVWKILPETTKIGEYKVQKAETEFAGRTWIAYFAQELPYQDGPYKFSGLPGLIVKVEDADGDYSFDLQETKKIAQMAEFQTFGSTVKLKRTDFKKQLAKYEKDPIATIQSQSQGQGFGGGRGRGNGGGGGGNRTQDPQRQKETEKRMKDEIAKNNNPIEKE</sequence>
<keyword evidence="2" id="KW-0732">Signal</keyword>
<feature type="compositionally biased region" description="Basic and acidic residues" evidence="1">
    <location>
        <begin position="255"/>
        <end position="280"/>
    </location>
</feature>
<proteinExistence type="predicted"/>
<dbReference type="Proteomes" id="UP000610746">
    <property type="component" value="Unassembled WGS sequence"/>
</dbReference>
<protein>
    <submittedName>
        <fullName evidence="3">GLPGLI family protein</fullName>
    </submittedName>
</protein>
<dbReference type="NCBIfam" id="TIGR01200">
    <property type="entry name" value="GLPGLI"/>
    <property type="match status" value="1"/>
</dbReference>
<feature type="signal peptide" evidence="2">
    <location>
        <begin position="1"/>
        <end position="18"/>
    </location>
</feature>
<name>A0A8J8G8A5_9FLAO</name>
<feature type="region of interest" description="Disordered" evidence="1">
    <location>
        <begin position="223"/>
        <end position="280"/>
    </location>
</feature>
<dbReference type="AlphaFoldDB" id="A0A8J8G8A5"/>
<dbReference type="EMBL" id="JABSNO010000001">
    <property type="protein sequence ID" value="NRS91105.1"/>
    <property type="molecule type" value="Genomic_DNA"/>
</dbReference>
<reference evidence="3" key="1">
    <citation type="submission" date="2020-05" db="EMBL/GenBank/DDBJ databases">
        <title>Genomic Encyclopedia of Type Strains, Phase IV (KMG-V): Genome sequencing to study the core and pangenomes of soil and plant-associated prokaryotes.</title>
        <authorList>
            <person name="Whitman W."/>
        </authorList>
    </citation>
    <scope>NUCLEOTIDE SEQUENCE</scope>
    <source>
        <strain evidence="3">16F</strain>
    </source>
</reference>
<accession>A0A8J8G8A5</accession>